<dbReference type="RefSeq" id="WP_186538719.1">
    <property type="nucleotide sequence ID" value="NZ_RSCL01000009.1"/>
</dbReference>
<keyword evidence="1" id="KW-0328">Glycosyltransferase</keyword>
<sequence>MVVNQLLLKQHIERIAIVRALPGLENLMCIIPALRALRAAFPHAHITLIGLFSPEIIKQRWRHLIDDFIEFPGYPGIPESPSVHKIPEFLAKVQALQFDLALQMHDNGTIINSFTSLLGARINAGFYMSGYYCPDPTHFIHYPDNQPEIWRHLKLMKFLGIPVKDDELEFPLLQTDFIELSKIEVTNYLPPDKYVCIDLDNFQRHLSAENLAKIAEAITERSYQVVLTGSAEQTNLAATVASLSSISSVNLVGKISIGALSALLVNTSLLICNNIFVSYLAAALHTKSIVILDGEVERWAPQDRQLHRILSSDYKIITEWIGFNSEGNLRQMSAKLAVTPAMVMTQVDALLSSKF</sequence>
<dbReference type="Gene3D" id="3.40.50.2000">
    <property type="entry name" value="Glycogen Phosphorylase B"/>
    <property type="match status" value="2"/>
</dbReference>
<dbReference type="EMBL" id="RSCL01000009">
    <property type="protein sequence ID" value="RUT05288.1"/>
    <property type="molecule type" value="Genomic_DNA"/>
</dbReference>
<dbReference type="PANTHER" id="PTHR30160">
    <property type="entry name" value="TETRAACYLDISACCHARIDE 4'-KINASE-RELATED"/>
    <property type="match status" value="1"/>
</dbReference>
<proteinExistence type="predicted"/>
<dbReference type="AlphaFoldDB" id="A0A3S1CLT8"/>
<reference evidence="3" key="1">
    <citation type="submission" date="2018-12" db="EMBL/GenBank/DDBJ databases">
        <authorList>
            <person name="Will S."/>
            <person name="Neumann-Schaal M."/>
            <person name="Henke P."/>
        </authorList>
    </citation>
    <scope>NUCLEOTIDE SEQUENCE</scope>
    <source>
        <strain evidence="3">PCC 7102</strain>
    </source>
</reference>
<dbReference type="GO" id="GO:0009244">
    <property type="term" value="P:lipopolysaccharide core region biosynthetic process"/>
    <property type="evidence" value="ECO:0007669"/>
    <property type="project" value="TreeGrafter"/>
</dbReference>
<dbReference type="InterPro" id="IPR002201">
    <property type="entry name" value="Glyco_trans_9"/>
</dbReference>
<dbReference type="SUPFAM" id="SSF53756">
    <property type="entry name" value="UDP-Glycosyltransferase/glycogen phosphorylase"/>
    <property type="match status" value="1"/>
</dbReference>
<dbReference type="PANTHER" id="PTHR30160:SF1">
    <property type="entry name" value="LIPOPOLYSACCHARIDE 1,2-N-ACETYLGLUCOSAMINETRANSFERASE-RELATED"/>
    <property type="match status" value="1"/>
</dbReference>
<evidence type="ECO:0000256" key="2">
    <source>
        <dbReference type="ARBA" id="ARBA00022679"/>
    </source>
</evidence>
<reference evidence="3" key="2">
    <citation type="journal article" date="2019" name="Genome Biol. Evol.">
        <title>Day and night: Metabolic profiles and evolutionary relationships of six axenic non-marine cyanobacteria.</title>
        <authorList>
            <person name="Will S.E."/>
            <person name="Henke P."/>
            <person name="Boedeker C."/>
            <person name="Huang S."/>
            <person name="Brinkmann H."/>
            <person name="Rohde M."/>
            <person name="Jarek M."/>
            <person name="Friedl T."/>
            <person name="Seufert S."/>
            <person name="Schumacher M."/>
            <person name="Overmann J."/>
            <person name="Neumann-Schaal M."/>
            <person name="Petersen J."/>
        </authorList>
    </citation>
    <scope>NUCLEOTIDE SEQUENCE [LARGE SCALE GENOMIC DNA]</scope>
    <source>
        <strain evidence="3">PCC 7102</strain>
    </source>
</reference>
<evidence type="ECO:0000256" key="1">
    <source>
        <dbReference type="ARBA" id="ARBA00022676"/>
    </source>
</evidence>
<dbReference type="InterPro" id="IPR051199">
    <property type="entry name" value="LPS_LOS_Heptosyltrfase"/>
</dbReference>
<keyword evidence="2 3" id="KW-0808">Transferase</keyword>
<dbReference type="GO" id="GO:0005829">
    <property type="term" value="C:cytosol"/>
    <property type="evidence" value="ECO:0007669"/>
    <property type="project" value="TreeGrafter"/>
</dbReference>
<gene>
    <name evidence="3" type="ORF">DSM106972_041090</name>
</gene>
<dbReference type="Proteomes" id="UP000271624">
    <property type="component" value="Unassembled WGS sequence"/>
</dbReference>
<accession>A0A3S1CLT8</accession>
<dbReference type="CDD" id="cd03789">
    <property type="entry name" value="GT9_LPS_heptosyltransferase"/>
    <property type="match status" value="1"/>
</dbReference>
<organism evidence="3 4">
    <name type="scientific">Dulcicalothrix desertica PCC 7102</name>
    <dbReference type="NCBI Taxonomy" id="232991"/>
    <lineage>
        <taxon>Bacteria</taxon>
        <taxon>Bacillati</taxon>
        <taxon>Cyanobacteriota</taxon>
        <taxon>Cyanophyceae</taxon>
        <taxon>Nostocales</taxon>
        <taxon>Calotrichaceae</taxon>
        <taxon>Dulcicalothrix</taxon>
    </lineage>
</organism>
<name>A0A3S1CLT8_9CYAN</name>
<protein>
    <submittedName>
        <fullName evidence="3">LPS biosynthesis-related glycosyltransferase</fullName>
    </submittedName>
</protein>
<dbReference type="Pfam" id="PF01075">
    <property type="entry name" value="Glyco_transf_9"/>
    <property type="match status" value="1"/>
</dbReference>
<evidence type="ECO:0000313" key="4">
    <source>
        <dbReference type="Proteomes" id="UP000271624"/>
    </source>
</evidence>
<evidence type="ECO:0000313" key="3">
    <source>
        <dbReference type="EMBL" id="RUT05288.1"/>
    </source>
</evidence>
<dbReference type="GO" id="GO:0008713">
    <property type="term" value="F:ADP-heptose-lipopolysaccharide heptosyltransferase activity"/>
    <property type="evidence" value="ECO:0007669"/>
    <property type="project" value="TreeGrafter"/>
</dbReference>
<keyword evidence="4" id="KW-1185">Reference proteome</keyword>
<comment type="caution">
    <text evidence="3">The sequence shown here is derived from an EMBL/GenBank/DDBJ whole genome shotgun (WGS) entry which is preliminary data.</text>
</comment>